<keyword evidence="2" id="KW-1185">Reference proteome</keyword>
<dbReference type="Gene3D" id="3.60.10.10">
    <property type="entry name" value="Endonuclease/exonuclease/phosphatase"/>
    <property type="match status" value="1"/>
</dbReference>
<organism evidence="1 2">
    <name type="scientific">Ancylostoma ceylanicum</name>
    <dbReference type="NCBI Taxonomy" id="53326"/>
    <lineage>
        <taxon>Eukaryota</taxon>
        <taxon>Metazoa</taxon>
        <taxon>Ecdysozoa</taxon>
        <taxon>Nematoda</taxon>
        <taxon>Chromadorea</taxon>
        <taxon>Rhabditida</taxon>
        <taxon>Rhabditina</taxon>
        <taxon>Rhabditomorpha</taxon>
        <taxon>Strongyloidea</taxon>
        <taxon>Ancylostomatidae</taxon>
        <taxon>Ancylostomatinae</taxon>
        <taxon>Ancylostoma</taxon>
    </lineage>
</organism>
<evidence type="ECO:0000313" key="1">
    <source>
        <dbReference type="EMBL" id="EYC29928.1"/>
    </source>
</evidence>
<dbReference type="SUPFAM" id="SSF56219">
    <property type="entry name" value="DNase I-like"/>
    <property type="match status" value="1"/>
</dbReference>
<dbReference type="Proteomes" id="UP000024635">
    <property type="component" value="Unassembled WGS sequence"/>
</dbReference>
<dbReference type="AlphaFoldDB" id="A0A016VT37"/>
<dbReference type="EMBL" id="JARK01001341">
    <property type="protein sequence ID" value="EYC29928.1"/>
    <property type="molecule type" value="Genomic_DNA"/>
</dbReference>
<protein>
    <recommendedName>
        <fullName evidence="3">Endonuclease/exonuclease/phosphatase domain-containing protein</fullName>
    </recommendedName>
</protein>
<evidence type="ECO:0008006" key="3">
    <source>
        <dbReference type="Google" id="ProtNLM"/>
    </source>
</evidence>
<dbReference type="OrthoDB" id="418748at2759"/>
<evidence type="ECO:0000313" key="2">
    <source>
        <dbReference type="Proteomes" id="UP000024635"/>
    </source>
</evidence>
<dbReference type="PANTHER" id="PTHR23227:SF67">
    <property type="entry name" value="CRANIOFACIAL DEVELOPMENT PROTEIN 2-LIKE"/>
    <property type="match status" value="1"/>
</dbReference>
<dbReference type="STRING" id="53326.A0A016VT37"/>
<sequence length="219" mass="25636">MRIISAYAPQVAEEKSSFYEDLEQYVHSIEDEEVLLLGGDPNGHIGEQREGFDRWHGGYGYGTRNEEGQRILKFAAMSDLVIANTQFRKSGHFHNRGRETQIDFWMLRRRDRNILVDTKAEDRQRIKWWKLKERKDKALPALLSCLTSSTECTVGEQWNATVNAIKDSATGFLRRTSPGKTKIEKATWWWNEEVQAAIAQQKSEYKRWMRTHRVEDRDA</sequence>
<dbReference type="PANTHER" id="PTHR23227">
    <property type="entry name" value="BUCENTAUR RELATED"/>
    <property type="match status" value="1"/>
</dbReference>
<gene>
    <name evidence="1" type="primary">Acey_s0005.g2339</name>
    <name evidence="1" type="ORF">Y032_0005g2339</name>
</gene>
<comment type="caution">
    <text evidence="1">The sequence shown here is derived from an EMBL/GenBank/DDBJ whole genome shotgun (WGS) entry which is preliminary data.</text>
</comment>
<name>A0A016VT37_9BILA</name>
<reference evidence="2" key="1">
    <citation type="journal article" date="2015" name="Nat. Genet.">
        <title>The genome and transcriptome of the zoonotic hookworm Ancylostoma ceylanicum identify infection-specific gene families.</title>
        <authorList>
            <person name="Schwarz E.M."/>
            <person name="Hu Y."/>
            <person name="Antoshechkin I."/>
            <person name="Miller M.M."/>
            <person name="Sternberg P.W."/>
            <person name="Aroian R.V."/>
        </authorList>
    </citation>
    <scope>NUCLEOTIDE SEQUENCE</scope>
    <source>
        <strain evidence="2">HY135</strain>
    </source>
</reference>
<dbReference type="InterPro" id="IPR036691">
    <property type="entry name" value="Endo/exonu/phosph_ase_sf"/>
</dbReference>
<accession>A0A016VT37</accession>
<dbReference type="InterPro" id="IPR027124">
    <property type="entry name" value="Swc5/CFDP1/2"/>
</dbReference>
<proteinExistence type="predicted"/>